<dbReference type="AlphaFoldDB" id="A0A2N5UMS0"/>
<sequence>MLPLTDQHLITKLSTPTSGREQEVAHEAIFNPARAPENSPVDTPAHNYPSTQSCLPVEETRRLWTEQPVTLDLFPMVSLNQKPDHLDRDTLDDSVLPAGKRLKTSTSNDQDNPMNQDYAMQDSTPNPTFPCKDKQPMENRLEKSLHSNDPDTSSWKSNKKHLNIFELHHLEYPKESPGINTNTGILVPFTSGQIATLKAYQLMKTLKDEAASNSYRRGDISRKSTSTAGVVPGLYLTFSYSNPKTIPHRMPYLGPYHPWAGMGIHL</sequence>
<organism evidence="2 3">
    <name type="scientific">Puccinia coronata f. sp. avenae</name>
    <dbReference type="NCBI Taxonomy" id="200324"/>
    <lineage>
        <taxon>Eukaryota</taxon>
        <taxon>Fungi</taxon>
        <taxon>Dikarya</taxon>
        <taxon>Basidiomycota</taxon>
        <taxon>Pucciniomycotina</taxon>
        <taxon>Pucciniomycetes</taxon>
        <taxon>Pucciniales</taxon>
        <taxon>Pucciniaceae</taxon>
        <taxon>Puccinia</taxon>
    </lineage>
</organism>
<feature type="compositionally biased region" description="Polar residues" evidence="1">
    <location>
        <begin position="104"/>
        <end position="115"/>
    </location>
</feature>
<proteinExistence type="predicted"/>
<dbReference type="EMBL" id="PGCI01000119">
    <property type="protein sequence ID" value="PLW39068.1"/>
    <property type="molecule type" value="Genomic_DNA"/>
</dbReference>
<evidence type="ECO:0000313" key="3">
    <source>
        <dbReference type="Proteomes" id="UP000235392"/>
    </source>
</evidence>
<evidence type="ECO:0000256" key="1">
    <source>
        <dbReference type="SAM" id="MobiDB-lite"/>
    </source>
</evidence>
<feature type="region of interest" description="Disordered" evidence="1">
    <location>
        <begin position="31"/>
        <end position="53"/>
    </location>
</feature>
<protein>
    <submittedName>
        <fullName evidence="2">Uncharacterized protein</fullName>
    </submittedName>
</protein>
<accession>A0A2N5UMS0</accession>
<dbReference type="Proteomes" id="UP000235392">
    <property type="component" value="Unassembled WGS sequence"/>
</dbReference>
<comment type="caution">
    <text evidence="2">The sequence shown here is derived from an EMBL/GenBank/DDBJ whole genome shotgun (WGS) entry which is preliminary data.</text>
</comment>
<gene>
    <name evidence="2" type="ORF">PCASD_08952</name>
</gene>
<evidence type="ECO:0000313" key="2">
    <source>
        <dbReference type="EMBL" id="PLW39068.1"/>
    </source>
</evidence>
<name>A0A2N5UMS0_9BASI</name>
<feature type="compositionally biased region" description="Basic and acidic residues" evidence="1">
    <location>
        <begin position="82"/>
        <end position="91"/>
    </location>
</feature>
<feature type="region of interest" description="Disordered" evidence="1">
    <location>
        <begin position="82"/>
        <end position="135"/>
    </location>
</feature>
<reference evidence="2 3" key="1">
    <citation type="submission" date="2017-11" db="EMBL/GenBank/DDBJ databases">
        <title>De novo assembly and phasing of dikaryotic genomes from two isolates of Puccinia coronata f. sp. avenae, the causal agent of oat crown rust.</title>
        <authorList>
            <person name="Miller M.E."/>
            <person name="Zhang Y."/>
            <person name="Omidvar V."/>
            <person name="Sperschneider J."/>
            <person name="Schwessinger B."/>
            <person name="Raley C."/>
            <person name="Palmer J.M."/>
            <person name="Garnica D."/>
            <person name="Upadhyaya N."/>
            <person name="Rathjen J."/>
            <person name="Taylor J.M."/>
            <person name="Park R.F."/>
            <person name="Dodds P.N."/>
            <person name="Hirsch C.D."/>
            <person name="Kianian S.F."/>
            <person name="Figueroa M."/>
        </authorList>
    </citation>
    <scope>NUCLEOTIDE SEQUENCE [LARGE SCALE GENOMIC DNA]</scope>
    <source>
        <strain evidence="2">12SD80</strain>
    </source>
</reference>